<dbReference type="RefSeq" id="WP_379087492.1">
    <property type="nucleotide sequence ID" value="NZ_JBHTJO010000001.1"/>
</dbReference>
<dbReference type="Proteomes" id="UP001597102">
    <property type="component" value="Unassembled WGS sequence"/>
</dbReference>
<feature type="signal peptide" evidence="2">
    <location>
        <begin position="1"/>
        <end position="21"/>
    </location>
</feature>
<gene>
    <name evidence="3" type="ORF">ACFQ2F_06590</name>
</gene>
<evidence type="ECO:0000256" key="2">
    <source>
        <dbReference type="SAM" id="SignalP"/>
    </source>
</evidence>
<evidence type="ECO:0000313" key="4">
    <source>
        <dbReference type="Proteomes" id="UP001597102"/>
    </source>
</evidence>
<evidence type="ECO:0000313" key="3">
    <source>
        <dbReference type="EMBL" id="MFD0986763.1"/>
    </source>
</evidence>
<name>A0ABW3JAI1_9HYPH</name>
<protein>
    <recommendedName>
        <fullName evidence="5">Lipoprotein</fullName>
    </recommendedName>
</protein>
<keyword evidence="4" id="KW-1185">Reference proteome</keyword>
<dbReference type="EMBL" id="JBHTJO010000001">
    <property type="protein sequence ID" value="MFD0986763.1"/>
    <property type="molecule type" value="Genomic_DNA"/>
</dbReference>
<organism evidence="3 4">
    <name type="scientific">Methyloligella solikamskensis</name>
    <dbReference type="NCBI Taxonomy" id="1177756"/>
    <lineage>
        <taxon>Bacteria</taxon>
        <taxon>Pseudomonadati</taxon>
        <taxon>Pseudomonadota</taxon>
        <taxon>Alphaproteobacteria</taxon>
        <taxon>Hyphomicrobiales</taxon>
        <taxon>Hyphomicrobiaceae</taxon>
        <taxon>Methyloligella</taxon>
    </lineage>
</organism>
<proteinExistence type="predicted"/>
<comment type="caution">
    <text evidence="3">The sequence shown here is derived from an EMBL/GenBank/DDBJ whole genome shotgun (WGS) entry which is preliminary data.</text>
</comment>
<keyword evidence="2" id="KW-0732">Signal</keyword>
<accession>A0ABW3JAI1</accession>
<feature type="region of interest" description="Disordered" evidence="1">
    <location>
        <begin position="91"/>
        <end position="117"/>
    </location>
</feature>
<reference evidence="4" key="1">
    <citation type="journal article" date="2019" name="Int. J. Syst. Evol. Microbiol.">
        <title>The Global Catalogue of Microorganisms (GCM) 10K type strain sequencing project: providing services to taxonomists for standard genome sequencing and annotation.</title>
        <authorList>
            <consortium name="The Broad Institute Genomics Platform"/>
            <consortium name="The Broad Institute Genome Sequencing Center for Infectious Disease"/>
            <person name="Wu L."/>
            <person name="Ma J."/>
        </authorList>
    </citation>
    <scope>NUCLEOTIDE SEQUENCE [LARGE SCALE GENOMIC DNA]</scope>
    <source>
        <strain evidence="4">CCUG 61697</strain>
    </source>
</reference>
<feature type="chain" id="PRO_5047344133" description="Lipoprotein" evidence="2">
    <location>
        <begin position="22"/>
        <end position="117"/>
    </location>
</feature>
<sequence length="117" mass="12896">MSHAMRTLLIALLLAFTLPLAACSKKDLPTEEFQISTETPETRAQALAAAKTACEEQTRKSGMKSMLSIFSRLRPGSAERDFINCMEDKGFDPDAEEEAFPERPDDTSLATELPAEN</sequence>
<evidence type="ECO:0008006" key="5">
    <source>
        <dbReference type="Google" id="ProtNLM"/>
    </source>
</evidence>
<evidence type="ECO:0000256" key="1">
    <source>
        <dbReference type="SAM" id="MobiDB-lite"/>
    </source>
</evidence>